<comment type="subcellular location">
    <subcellularLocation>
        <location evidence="1">Membrane</location>
    </subcellularLocation>
</comment>
<evidence type="ECO:0000256" key="6">
    <source>
        <dbReference type="SAM" id="SignalP"/>
    </source>
</evidence>
<feature type="signal peptide" evidence="6">
    <location>
        <begin position="1"/>
        <end position="29"/>
    </location>
</feature>
<dbReference type="STRING" id="4155.A0A022RMJ7"/>
<reference evidence="7 8" key="1">
    <citation type="journal article" date="2013" name="Proc. Natl. Acad. Sci. U.S.A.">
        <title>Fine-scale variation in meiotic recombination in Mimulus inferred from population shotgun sequencing.</title>
        <authorList>
            <person name="Hellsten U."/>
            <person name="Wright K.M."/>
            <person name="Jenkins J."/>
            <person name="Shu S."/>
            <person name="Yuan Y."/>
            <person name="Wessler S.R."/>
            <person name="Schmutz J."/>
            <person name="Willis J.H."/>
            <person name="Rokhsar D.S."/>
        </authorList>
    </citation>
    <scope>NUCLEOTIDE SEQUENCE [LARGE SCALE GENOMIC DNA]</scope>
    <source>
        <strain evidence="8">cv. DUN x IM62</strain>
    </source>
</reference>
<dbReference type="InterPro" id="IPR007749">
    <property type="entry name" value="DUF677"/>
</dbReference>
<dbReference type="EMBL" id="KI630354">
    <property type="protein sequence ID" value="EYU41176.1"/>
    <property type="molecule type" value="Genomic_DNA"/>
</dbReference>
<keyword evidence="4" id="KW-1133">Transmembrane helix</keyword>
<dbReference type="eggNOG" id="ENOG502QQBT">
    <property type="taxonomic scope" value="Eukaryota"/>
</dbReference>
<accession>A0A022RMJ7</accession>
<evidence type="ECO:0000313" key="8">
    <source>
        <dbReference type="Proteomes" id="UP000030748"/>
    </source>
</evidence>
<evidence type="ECO:0000256" key="5">
    <source>
        <dbReference type="ARBA" id="ARBA00023136"/>
    </source>
</evidence>
<evidence type="ECO:0000256" key="4">
    <source>
        <dbReference type="ARBA" id="ARBA00022989"/>
    </source>
</evidence>
<organism evidence="7 8">
    <name type="scientific">Erythranthe guttata</name>
    <name type="common">Yellow monkey flower</name>
    <name type="synonym">Mimulus guttatus</name>
    <dbReference type="NCBI Taxonomy" id="4155"/>
    <lineage>
        <taxon>Eukaryota</taxon>
        <taxon>Viridiplantae</taxon>
        <taxon>Streptophyta</taxon>
        <taxon>Embryophyta</taxon>
        <taxon>Tracheophyta</taxon>
        <taxon>Spermatophyta</taxon>
        <taxon>Magnoliopsida</taxon>
        <taxon>eudicotyledons</taxon>
        <taxon>Gunneridae</taxon>
        <taxon>Pentapetalae</taxon>
        <taxon>asterids</taxon>
        <taxon>lamiids</taxon>
        <taxon>Lamiales</taxon>
        <taxon>Phrymaceae</taxon>
        <taxon>Erythranthe</taxon>
    </lineage>
</organism>
<dbReference type="AlphaFoldDB" id="A0A022RMJ7"/>
<dbReference type="GO" id="GO:0016020">
    <property type="term" value="C:membrane"/>
    <property type="evidence" value="ECO:0007669"/>
    <property type="project" value="UniProtKB-SubCell"/>
</dbReference>
<evidence type="ECO:0000313" key="7">
    <source>
        <dbReference type="EMBL" id="EYU41176.1"/>
    </source>
</evidence>
<keyword evidence="6" id="KW-0732">Signal</keyword>
<dbReference type="Pfam" id="PF05055">
    <property type="entry name" value="DUF677"/>
    <property type="match status" value="1"/>
</dbReference>
<protein>
    <recommendedName>
        <fullName evidence="9">Pectinesterase inhibitor domain-containing protein</fullName>
    </recommendedName>
</protein>
<sequence length="142" mass="15374">MHGGKVSSVIFAATLAAVLICSVVAAAAATSIPLGSMGKWIDSLLLNYENAVKGPGKKEMVDCMNVGTYMLQLKILDKIRVSIERLEIDIESMLKNADFALGGEGAQADNCCRDIRRARTVILQRIIKHTPTTISEDKNIIN</sequence>
<keyword evidence="8" id="KW-1185">Reference proteome</keyword>
<evidence type="ECO:0008006" key="9">
    <source>
        <dbReference type="Google" id="ProtNLM"/>
    </source>
</evidence>
<dbReference type="PANTHER" id="PTHR31113:SF3">
    <property type="entry name" value="UPF0496 PROTEIN 1"/>
    <property type="match status" value="1"/>
</dbReference>
<dbReference type="Proteomes" id="UP000030748">
    <property type="component" value="Unassembled WGS sequence"/>
</dbReference>
<dbReference type="PANTHER" id="PTHR31113">
    <property type="entry name" value="UPF0496 PROTEIN 3-RELATED"/>
    <property type="match status" value="1"/>
</dbReference>
<keyword evidence="5" id="KW-0472">Membrane</keyword>
<comment type="similarity">
    <text evidence="2">Belongs to the UPF0496 family.</text>
</comment>
<keyword evidence="3" id="KW-0812">Transmembrane</keyword>
<evidence type="ECO:0000256" key="3">
    <source>
        <dbReference type="ARBA" id="ARBA00022692"/>
    </source>
</evidence>
<feature type="chain" id="PRO_5001505228" description="Pectinesterase inhibitor domain-containing protein" evidence="6">
    <location>
        <begin position="30"/>
        <end position="142"/>
    </location>
</feature>
<evidence type="ECO:0000256" key="2">
    <source>
        <dbReference type="ARBA" id="ARBA00009074"/>
    </source>
</evidence>
<gene>
    <name evidence="7" type="ORF">MIMGU_mgv1a022893mg</name>
</gene>
<name>A0A022RMJ7_ERYGU</name>
<proteinExistence type="inferred from homology"/>
<evidence type="ECO:0000256" key="1">
    <source>
        <dbReference type="ARBA" id="ARBA00004370"/>
    </source>
</evidence>